<feature type="signal peptide" evidence="1">
    <location>
        <begin position="1"/>
        <end position="21"/>
    </location>
</feature>
<dbReference type="STRING" id="1122206.SAMN02745753_03484"/>
<name>A0A1M5I2I6_9GAMM</name>
<keyword evidence="1" id="KW-0732">Signal</keyword>
<reference evidence="3" key="1">
    <citation type="submission" date="2016-11" db="EMBL/GenBank/DDBJ databases">
        <authorList>
            <person name="Varghese N."/>
            <person name="Submissions S."/>
        </authorList>
    </citation>
    <scope>NUCLEOTIDE SEQUENCE [LARGE SCALE GENOMIC DNA]</scope>
    <source>
        <strain evidence="3">DSM 16579</strain>
    </source>
</reference>
<evidence type="ECO:0000313" key="3">
    <source>
        <dbReference type="Proteomes" id="UP000184517"/>
    </source>
</evidence>
<accession>A0A1M5I2I6</accession>
<dbReference type="AlphaFoldDB" id="A0A1M5I2I6"/>
<evidence type="ECO:0000313" key="2">
    <source>
        <dbReference type="EMBL" id="SHG22367.1"/>
    </source>
</evidence>
<dbReference type="EMBL" id="FQVF01000018">
    <property type="protein sequence ID" value="SHG22367.1"/>
    <property type="molecule type" value="Genomic_DNA"/>
</dbReference>
<proteinExistence type="predicted"/>
<keyword evidence="3" id="KW-1185">Reference proteome</keyword>
<organism evidence="2 3">
    <name type="scientific">Marinomonas polaris DSM 16579</name>
    <dbReference type="NCBI Taxonomy" id="1122206"/>
    <lineage>
        <taxon>Bacteria</taxon>
        <taxon>Pseudomonadati</taxon>
        <taxon>Pseudomonadota</taxon>
        <taxon>Gammaproteobacteria</taxon>
        <taxon>Oceanospirillales</taxon>
        <taxon>Oceanospirillaceae</taxon>
        <taxon>Marinomonas</taxon>
    </lineage>
</organism>
<evidence type="ECO:0000256" key="1">
    <source>
        <dbReference type="SAM" id="SignalP"/>
    </source>
</evidence>
<gene>
    <name evidence="2" type="ORF">SAMN02745753_03484</name>
</gene>
<protein>
    <submittedName>
        <fullName evidence="2">Uncharacterized protein</fullName>
    </submittedName>
</protein>
<feature type="chain" id="PRO_5013042011" evidence="1">
    <location>
        <begin position="22"/>
        <end position="190"/>
    </location>
</feature>
<dbReference type="RefSeq" id="WP_072840942.1">
    <property type="nucleotide sequence ID" value="NZ_FQVF01000018.1"/>
</dbReference>
<dbReference type="Proteomes" id="UP000184517">
    <property type="component" value="Unassembled WGS sequence"/>
</dbReference>
<sequence length="190" mass="21684">MKIALFLSLAAINFSCSKALAENRDPPIRVATISYIESLNKDHEIGIDHINLIQDLTLLSFARNSIQYYSGDNAKIECINSMKNLVGGAQSIITCRHPTQLLWSFSFLFSDADYEIYQISLSVKEAVSLRREFQLDTQRVLDIPIHPDYATVWNRNTLIFCPANVDSWENCNTNIITTTRKLLTHFDKTH</sequence>